<protein>
    <submittedName>
        <fullName evidence="1">Uncharacterized protein</fullName>
    </submittedName>
</protein>
<name>A0ABQ7WJD7_SOLTU</name>
<dbReference type="EMBL" id="JAIVGD010000001">
    <property type="protein sequence ID" value="KAH0780813.1"/>
    <property type="molecule type" value="Genomic_DNA"/>
</dbReference>
<keyword evidence="2" id="KW-1185">Reference proteome</keyword>
<comment type="caution">
    <text evidence="1">The sequence shown here is derived from an EMBL/GenBank/DDBJ whole genome shotgun (WGS) entry which is preliminary data.</text>
</comment>
<gene>
    <name evidence="1" type="ORF">KY290_000411</name>
</gene>
<sequence>MLGKVTCSLVEVGKYMANFFWGVVNGKNKYHWSCWENLCFPKNEGGVGLRKMKDIASGGIIGQN</sequence>
<evidence type="ECO:0000313" key="1">
    <source>
        <dbReference type="EMBL" id="KAH0780813.1"/>
    </source>
</evidence>
<reference evidence="1 2" key="1">
    <citation type="journal article" date="2021" name="bioRxiv">
        <title>Chromosome-scale and haplotype-resolved genome assembly of a tetraploid potato cultivar.</title>
        <authorList>
            <person name="Sun H."/>
            <person name="Jiao W.-B."/>
            <person name="Krause K."/>
            <person name="Campoy J.A."/>
            <person name="Goel M."/>
            <person name="Folz-Donahue K."/>
            <person name="Kukat C."/>
            <person name="Huettel B."/>
            <person name="Schneeberger K."/>
        </authorList>
    </citation>
    <scope>NUCLEOTIDE SEQUENCE [LARGE SCALE GENOMIC DNA]</scope>
    <source>
        <strain evidence="1">SolTubOtavaFocal</strain>
        <tissue evidence="1">Leaves</tissue>
    </source>
</reference>
<proteinExistence type="predicted"/>
<evidence type="ECO:0000313" key="2">
    <source>
        <dbReference type="Proteomes" id="UP000826656"/>
    </source>
</evidence>
<dbReference type="Proteomes" id="UP000826656">
    <property type="component" value="Unassembled WGS sequence"/>
</dbReference>
<accession>A0ABQ7WJD7</accession>
<organism evidence="1 2">
    <name type="scientific">Solanum tuberosum</name>
    <name type="common">Potato</name>
    <dbReference type="NCBI Taxonomy" id="4113"/>
    <lineage>
        <taxon>Eukaryota</taxon>
        <taxon>Viridiplantae</taxon>
        <taxon>Streptophyta</taxon>
        <taxon>Embryophyta</taxon>
        <taxon>Tracheophyta</taxon>
        <taxon>Spermatophyta</taxon>
        <taxon>Magnoliopsida</taxon>
        <taxon>eudicotyledons</taxon>
        <taxon>Gunneridae</taxon>
        <taxon>Pentapetalae</taxon>
        <taxon>asterids</taxon>
        <taxon>lamiids</taxon>
        <taxon>Solanales</taxon>
        <taxon>Solanaceae</taxon>
        <taxon>Solanoideae</taxon>
        <taxon>Solaneae</taxon>
        <taxon>Solanum</taxon>
    </lineage>
</organism>